<dbReference type="Proteomes" id="UP000518300">
    <property type="component" value="Unassembled WGS sequence"/>
</dbReference>
<comment type="caution">
    <text evidence="5">The sequence shown here is derived from an EMBL/GenBank/DDBJ whole genome shotgun (WGS) entry which is preliminary data.</text>
</comment>
<evidence type="ECO:0000313" key="5">
    <source>
        <dbReference type="EMBL" id="NMO15124.1"/>
    </source>
</evidence>
<dbReference type="Pfam" id="PF07631">
    <property type="entry name" value="PSD4"/>
    <property type="match status" value="1"/>
</dbReference>
<reference evidence="5 6" key="1">
    <citation type="submission" date="2020-04" db="EMBL/GenBank/DDBJ databases">
        <title>Draft genome of Pyxidicoccus fallax type strain.</title>
        <authorList>
            <person name="Whitworth D.E."/>
        </authorList>
    </citation>
    <scope>NUCLEOTIDE SEQUENCE [LARGE SCALE GENOMIC DNA]</scope>
    <source>
        <strain evidence="5 6">DSM 14698</strain>
    </source>
</reference>
<accession>A0A848L965</accession>
<evidence type="ECO:0000256" key="1">
    <source>
        <dbReference type="SAM" id="MobiDB-lite"/>
    </source>
</evidence>
<keyword evidence="6" id="KW-1185">Reference proteome</keyword>
<evidence type="ECO:0000259" key="2">
    <source>
        <dbReference type="Pfam" id="PF07627"/>
    </source>
</evidence>
<feature type="compositionally biased region" description="Pro residues" evidence="1">
    <location>
        <begin position="32"/>
        <end position="45"/>
    </location>
</feature>
<gene>
    <name evidence="5" type="ORF">HG543_09680</name>
</gene>
<evidence type="ECO:0000259" key="4">
    <source>
        <dbReference type="Pfam" id="PF07637"/>
    </source>
</evidence>
<proteinExistence type="predicted"/>
<protein>
    <submittedName>
        <fullName evidence="5">DUF1592 domain-containing protein</fullName>
    </submittedName>
</protein>
<organism evidence="5 6">
    <name type="scientific">Pyxidicoccus fallax</name>
    <dbReference type="NCBI Taxonomy" id="394095"/>
    <lineage>
        <taxon>Bacteria</taxon>
        <taxon>Pseudomonadati</taxon>
        <taxon>Myxococcota</taxon>
        <taxon>Myxococcia</taxon>
        <taxon>Myxococcales</taxon>
        <taxon>Cystobacterineae</taxon>
        <taxon>Myxococcaceae</taxon>
        <taxon>Pyxidicoccus</taxon>
    </lineage>
</organism>
<dbReference type="Pfam" id="PF07637">
    <property type="entry name" value="PSD5"/>
    <property type="match status" value="1"/>
</dbReference>
<feature type="domain" description="DUF1588" evidence="2">
    <location>
        <begin position="383"/>
        <end position="479"/>
    </location>
</feature>
<dbReference type="Pfam" id="PF07627">
    <property type="entry name" value="PSCyt3"/>
    <property type="match status" value="1"/>
</dbReference>
<evidence type="ECO:0000259" key="3">
    <source>
        <dbReference type="Pfam" id="PF07631"/>
    </source>
</evidence>
<dbReference type="RefSeq" id="WP_169344419.1">
    <property type="nucleotide sequence ID" value="NZ_JABBJJ010000032.1"/>
</dbReference>
<dbReference type="InterPro" id="IPR013043">
    <property type="entry name" value="DUF1595"/>
</dbReference>
<sequence>MQQRRLTRTLVVVAAALVAACKGDVDIGAPPGERPPPIENPPPVAPEELPLRRLSAVQYRNTLRDVLTRALGATEASAVLRDGPVAELLQSYPQDLLVPVPGESHGGFLRMDQGVQQRHIDISYSLGLRVGEVLGTSASRRGLLLGTCATDASTANDEACLGGFISRFGRLALRRPVDADDVAFYRAAVSEPPASALAVQKVVALMLTAPEFLYFVEHGQPEADGTVSRLTAHELAVRLSYHFWQTMPDEALAAAADSGELLTEDGYREQVERLVGDARAHQAMGEFFSQWFRLDALEEFNTRVGDPIFDAFRGGFTPTGDTREHINAEVADLVTWLAAHDGTLQDVLTDRHAFARTADLASLYGVPRWDGDSEPPTFLESQRSGLLTRIAFLATGSANTRPIIKGYRIRNALLCERIPPPPADAMMTRVELSAELTTREVVERLTEGQGSCPACHRTRLNPLGFVTENFDALGRFRSAQRLFDSNGQQVGERTVRTDTVPALTPGDTRSVSSAADVTQLILESGLYEDCFARQYFRYTFARVESDEADGPVLDALSAAASGRQSLRDVLASVALRPEFQRRDFR</sequence>
<evidence type="ECO:0000313" key="6">
    <source>
        <dbReference type="Proteomes" id="UP000518300"/>
    </source>
</evidence>
<feature type="domain" description="DUF1595" evidence="4">
    <location>
        <begin position="160"/>
        <end position="217"/>
    </location>
</feature>
<dbReference type="AlphaFoldDB" id="A0A848L965"/>
<dbReference type="InterPro" id="IPR013042">
    <property type="entry name" value="DUF1592"/>
</dbReference>
<feature type="region of interest" description="Disordered" evidence="1">
    <location>
        <begin position="25"/>
        <end position="47"/>
    </location>
</feature>
<dbReference type="PROSITE" id="PS51257">
    <property type="entry name" value="PROKAR_LIPOPROTEIN"/>
    <property type="match status" value="1"/>
</dbReference>
<feature type="domain" description="DUF1592" evidence="3">
    <location>
        <begin position="230"/>
        <end position="366"/>
    </location>
</feature>
<dbReference type="InterPro" id="IPR013039">
    <property type="entry name" value="DUF1588"/>
</dbReference>
<dbReference type="EMBL" id="JABBJJ010000032">
    <property type="protein sequence ID" value="NMO15124.1"/>
    <property type="molecule type" value="Genomic_DNA"/>
</dbReference>
<name>A0A848L965_9BACT</name>